<evidence type="ECO:0000256" key="2">
    <source>
        <dbReference type="SAM" id="SignalP"/>
    </source>
</evidence>
<gene>
    <name evidence="3" type="ORF">SPI_05493</name>
</gene>
<feature type="chain" id="PRO_5007892511" evidence="2">
    <location>
        <begin position="23"/>
        <end position="187"/>
    </location>
</feature>
<feature type="compositionally biased region" description="Acidic residues" evidence="1">
    <location>
        <begin position="107"/>
        <end position="135"/>
    </location>
</feature>
<dbReference type="Proteomes" id="UP000076874">
    <property type="component" value="Unassembled WGS sequence"/>
</dbReference>
<feature type="region of interest" description="Disordered" evidence="1">
    <location>
        <begin position="98"/>
        <end position="164"/>
    </location>
</feature>
<keyword evidence="2" id="KW-0732">Signal</keyword>
<evidence type="ECO:0000313" key="4">
    <source>
        <dbReference type="Proteomes" id="UP000076874"/>
    </source>
</evidence>
<protein>
    <submittedName>
        <fullName evidence="3">Uncharacterized protein</fullName>
    </submittedName>
</protein>
<dbReference type="EMBL" id="AZHD01000009">
    <property type="protein sequence ID" value="OAA60369.1"/>
    <property type="molecule type" value="Genomic_DNA"/>
</dbReference>
<evidence type="ECO:0000313" key="3">
    <source>
        <dbReference type="EMBL" id="OAA60369.1"/>
    </source>
</evidence>
<name>A0A167T9V5_9HYPO</name>
<accession>A0A167T9V5</accession>
<evidence type="ECO:0000256" key="1">
    <source>
        <dbReference type="SAM" id="MobiDB-lite"/>
    </source>
</evidence>
<proteinExistence type="predicted"/>
<feature type="compositionally biased region" description="Gly residues" evidence="1">
    <location>
        <begin position="140"/>
        <end position="151"/>
    </location>
</feature>
<dbReference type="AlphaFoldDB" id="A0A167T9V5"/>
<keyword evidence="4" id="KW-1185">Reference proteome</keyword>
<reference evidence="3 4" key="1">
    <citation type="journal article" date="2016" name="Genome Biol. Evol.">
        <title>Divergent and convergent evolution of fungal pathogenicity.</title>
        <authorList>
            <person name="Shang Y."/>
            <person name="Xiao G."/>
            <person name="Zheng P."/>
            <person name="Cen K."/>
            <person name="Zhan S."/>
            <person name="Wang C."/>
        </authorList>
    </citation>
    <scope>NUCLEOTIDE SEQUENCE [LARGE SCALE GENOMIC DNA]</scope>
    <source>
        <strain evidence="3 4">RCEF 264</strain>
    </source>
</reference>
<sequence length="187" mass="18601">MLKHISVTATVLAATVCHLASADKILCPANYDVCGWTLTGTYGYAQNDLIVAAADNGVSVSAAYDSIYNCDENGDIWWSTQCGSGACNAGVNGRTDATCKGASPSDQDGDQGDDGSDDGDGGDGGDGGEGDDVGDDSSNGVGGGPSAGGPAGAFRGPSPSLTEDVPLTTLRTTVIGIPTTVIHRPTP</sequence>
<organism evidence="3 4">
    <name type="scientific">Niveomyces insectorum RCEF 264</name>
    <dbReference type="NCBI Taxonomy" id="1081102"/>
    <lineage>
        <taxon>Eukaryota</taxon>
        <taxon>Fungi</taxon>
        <taxon>Dikarya</taxon>
        <taxon>Ascomycota</taxon>
        <taxon>Pezizomycotina</taxon>
        <taxon>Sordariomycetes</taxon>
        <taxon>Hypocreomycetidae</taxon>
        <taxon>Hypocreales</taxon>
        <taxon>Cordycipitaceae</taxon>
        <taxon>Niveomyces</taxon>
    </lineage>
</organism>
<feature type="signal peptide" evidence="2">
    <location>
        <begin position="1"/>
        <end position="22"/>
    </location>
</feature>
<comment type="caution">
    <text evidence="3">The sequence shown here is derived from an EMBL/GenBank/DDBJ whole genome shotgun (WGS) entry which is preliminary data.</text>
</comment>